<dbReference type="EMBL" id="FOCF01000006">
    <property type="protein sequence ID" value="SEN37381.1"/>
    <property type="molecule type" value="Genomic_DNA"/>
</dbReference>
<keyword evidence="2" id="KW-1133">Transmembrane helix</keyword>
<dbReference type="GO" id="GO:0015297">
    <property type="term" value="F:antiporter activity"/>
    <property type="evidence" value="ECO:0007669"/>
    <property type="project" value="InterPro"/>
</dbReference>
<dbReference type="Pfam" id="PF01554">
    <property type="entry name" value="MatE"/>
    <property type="match status" value="2"/>
</dbReference>
<dbReference type="InterPro" id="IPR002528">
    <property type="entry name" value="MATE_fam"/>
</dbReference>
<sequence>MAVPGAPMPLTGHAPDRLRGELVALGRLAGPLVAANLLQMAVYAVDVVFVARLGTRELAAATLGVFLFSLTLWALMSLVSAGAPLIAAELGRRRHAVREVRRTFRMSLWLGVLASLPVLLMLAHGETLLRWAGQDPDVARRAGAFLDLLLIATVPATLTGAMRGTAAALGRPGWALGVTCMALGLGLLFNWLFVFGHGGMPALGLEGSALASVLTTTVTALAWVVILAFDRKLRRYRLFGRWWQIDHARLRDIACLGAPIALAVTFEGGLFGGAGLLVGLIGVTEVAAHAVALNIAAVAFQIPFGIAQAATIRVGMAFGAQDRAWIGRAGRAALLLGIGVMTVTAAAIWAVPRLLIGGYLDLSDPANAAVIALAMRLLAIAAMFQLLDGAQAVAAGILRGVQDTRVPMVMAAVGYWAAGLGAAVLMGFGLRWGAVGVWLGLAVGLGVTSALLLWRWTARARLGLVGARSS</sequence>
<dbReference type="PANTHER" id="PTHR43298">
    <property type="entry name" value="MULTIDRUG RESISTANCE PROTEIN NORM-RELATED"/>
    <property type="match status" value="1"/>
</dbReference>
<feature type="transmembrane region" description="Helical" evidence="2">
    <location>
        <begin position="28"/>
        <end position="51"/>
    </location>
</feature>
<feature type="transmembrane region" description="Helical" evidence="2">
    <location>
        <begin position="63"/>
        <end position="86"/>
    </location>
</feature>
<dbReference type="Proteomes" id="UP000199206">
    <property type="component" value="Unassembled WGS sequence"/>
</dbReference>
<feature type="transmembrane region" description="Helical" evidence="2">
    <location>
        <begin position="174"/>
        <end position="195"/>
    </location>
</feature>
<keyword evidence="2" id="KW-0472">Membrane</keyword>
<organism evidence="3 4">
    <name type="scientific">Sphingomonas gellani</name>
    <dbReference type="NCBI Taxonomy" id="1166340"/>
    <lineage>
        <taxon>Bacteria</taxon>
        <taxon>Pseudomonadati</taxon>
        <taxon>Pseudomonadota</taxon>
        <taxon>Alphaproteobacteria</taxon>
        <taxon>Sphingomonadales</taxon>
        <taxon>Sphingomonadaceae</taxon>
        <taxon>Sphingomonas</taxon>
    </lineage>
</organism>
<feature type="transmembrane region" description="Helical" evidence="2">
    <location>
        <begin position="408"/>
        <end position="429"/>
    </location>
</feature>
<dbReference type="AlphaFoldDB" id="A0A1H8FZV7"/>
<evidence type="ECO:0000313" key="3">
    <source>
        <dbReference type="EMBL" id="SEN37381.1"/>
    </source>
</evidence>
<name>A0A1H8FZV7_9SPHN</name>
<feature type="transmembrane region" description="Helical" evidence="2">
    <location>
        <begin position="144"/>
        <end position="162"/>
    </location>
</feature>
<protein>
    <submittedName>
        <fullName evidence="3">Multidrug resistance protein, MATE family</fullName>
    </submittedName>
</protein>
<evidence type="ECO:0000256" key="2">
    <source>
        <dbReference type="SAM" id="Phobius"/>
    </source>
</evidence>
<feature type="transmembrane region" description="Helical" evidence="2">
    <location>
        <begin position="250"/>
        <end position="281"/>
    </location>
</feature>
<dbReference type="GO" id="GO:0005886">
    <property type="term" value="C:plasma membrane"/>
    <property type="evidence" value="ECO:0007669"/>
    <property type="project" value="TreeGrafter"/>
</dbReference>
<proteinExistence type="predicted"/>
<dbReference type="InterPro" id="IPR050222">
    <property type="entry name" value="MATE_MdtK"/>
</dbReference>
<dbReference type="STRING" id="1166340.SAMN05192583_2643"/>
<keyword evidence="2" id="KW-0812">Transmembrane</keyword>
<feature type="transmembrane region" description="Helical" evidence="2">
    <location>
        <begin position="435"/>
        <end position="454"/>
    </location>
</feature>
<evidence type="ECO:0000256" key="1">
    <source>
        <dbReference type="ARBA" id="ARBA00022448"/>
    </source>
</evidence>
<accession>A0A1H8FZV7</accession>
<evidence type="ECO:0000313" key="4">
    <source>
        <dbReference type="Proteomes" id="UP000199206"/>
    </source>
</evidence>
<reference evidence="4" key="1">
    <citation type="submission" date="2016-10" db="EMBL/GenBank/DDBJ databases">
        <authorList>
            <person name="Varghese N."/>
            <person name="Submissions S."/>
        </authorList>
    </citation>
    <scope>NUCLEOTIDE SEQUENCE [LARGE SCALE GENOMIC DNA]</scope>
    <source>
        <strain evidence="4">S6-262</strain>
    </source>
</reference>
<keyword evidence="4" id="KW-1185">Reference proteome</keyword>
<feature type="transmembrane region" description="Helical" evidence="2">
    <location>
        <begin position="333"/>
        <end position="356"/>
    </location>
</feature>
<keyword evidence="1" id="KW-0813">Transport</keyword>
<dbReference type="PANTHER" id="PTHR43298:SF2">
    <property type="entry name" value="FMN_FAD EXPORTER YEEO-RELATED"/>
    <property type="match status" value="1"/>
</dbReference>
<gene>
    <name evidence="3" type="ORF">SAMN05192583_2643</name>
</gene>
<feature type="transmembrane region" description="Helical" evidence="2">
    <location>
        <begin position="287"/>
        <end position="312"/>
    </location>
</feature>
<feature type="transmembrane region" description="Helical" evidence="2">
    <location>
        <begin position="368"/>
        <end position="387"/>
    </location>
</feature>
<dbReference type="RefSeq" id="WP_244501570.1">
    <property type="nucleotide sequence ID" value="NZ_FOCF01000006.1"/>
</dbReference>
<dbReference type="NCBIfam" id="TIGR00797">
    <property type="entry name" value="matE"/>
    <property type="match status" value="1"/>
</dbReference>
<dbReference type="CDD" id="cd13131">
    <property type="entry name" value="MATE_NorM_like"/>
    <property type="match status" value="1"/>
</dbReference>
<feature type="transmembrane region" description="Helical" evidence="2">
    <location>
        <begin position="207"/>
        <end position="229"/>
    </location>
</feature>
<feature type="transmembrane region" description="Helical" evidence="2">
    <location>
        <begin position="107"/>
        <end position="124"/>
    </location>
</feature>
<dbReference type="GO" id="GO:0042910">
    <property type="term" value="F:xenobiotic transmembrane transporter activity"/>
    <property type="evidence" value="ECO:0007669"/>
    <property type="project" value="InterPro"/>
</dbReference>